<dbReference type="HAMAP" id="MF_01368">
    <property type="entry name" value="Ribosomal_bL17"/>
    <property type="match status" value="1"/>
</dbReference>
<dbReference type="InterPro" id="IPR000456">
    <property type="entry name" value="Ribosomal_bL17"/>
</dbReference>
<evidence type="ECO:0000256" key="3">
    <source>
        <dbReference type="ARBA" id="ARBA00023274"/>
    </source>
</evidence>
<sequence length="117" mass="13609">MRHRKKGRKFGRVRKVRRAFFKSLIKALISKERIMTTEARAKEIRPMTEKLLTKAKKGDMASRRIVASFVGDEAAKKLFTQIAPKFSERHGGYTRIIKMPRRKSDSARMAIIEFIKS</sequence>
<dbReference type="Gene3D" id="3.90.1030.10">
    <property type="entry name" value="Ribosomal protein L17"/>
    <property type="match status" value="1"/>
</dbReference>
<evidence type="ECO:0000256" key="2">
    <source>
        <dbReference type="ARBA" id="ARBA00022980"/>
    </source>
</evidence>
<keyword evidence="3 4" id="KW-0687">Ribonucleoprotein</keyword>
<evidence type="ECO:0000256" key="1">
    <source>
        <dbReference type="ARBA" id="ARBA00008777"/>
    </source>
</evidence>
<keyword evidence="2 4" id="KW-0689">Ribosomal protein</keyword>
<dbReference type="Proteomes" id="UP000177451">
    <property type="component" value="Unassembled WGS sequence"/>
</dbReference>
<organism evidence="6 7">
    <name type="scientific">Candidatus Giovannonibacteria bacterium RIFCSPHIGHO2_02_42_15</name>
    <dbReference type="NCBI Taxonomy" id="1798329"/>
    <lineage>
        <taxon>Bacteria</taxon>
        <taxon>Candidatus Giovannoniibacteriota</taxon>
    </lineage>
</organism>
<dbReference type="InterPro" id="IPR047859">
    <property type="entry name" value="Ribosomal_bL17_CS"/>
</dbReference>
<dbReference type="PROSITE" id="PS01167">
    <property type="entry name" value="RIBOSOMAL_L17"/>
    <property type="match status" value="1"/>
</dbReference>
<dbReference type="GO" id="GO:0015934">
    <property type="term" value="C:large ribosomal subunit"/>
    <property type="evidence" value="ECO:0007669"/>
    <property type="project" value="TreeGrafter"/>
</dbReference>
<accession>A0A1F5VPG5</accession>
<reference evidence="6 7" key="1">
    <citation type="journal article" date="2016" name="Nat. Commun.">
        <title>Thousands of microbial genomes shed light on interconnected biogeochemical processes in an aquifer system.</title>
        <authorList>
            <person name="Anantharaman K."/>
            <person name="Brown C.T."/>
            <person name="Hug L.A."/>
            <person name="Sharon I."/>
            <person name="Castelle C.J."/>
            <person name="Probst A.J."/>
            <person name="Thomas B.C."/>
            <person name="Singh A."/>
            <person name="Wilkins M.J."/>
            <person name="Karaoz U."/>
            <person name="Brodie E.L."/>
            <person name="Williams K.H."/>
            <person name="Hubbard S.S."/>
            <person name="Banfield J.F."/>
        </authorList>
    </citation>
    <scope>NUCLEOTIDE SEQUENCE [LARGE SCALE GENOMIC DNA]</scope>
</reference>
<dbReference type="Pfam" id="PF01196">
    <property type="entry name" value="Ribosomal_L17"/>
    <property type="match status" value="1"/>
</dbReference>
<evidence type="ECO:0000256" key="4">
    <source>
        <dbReference type="HAMAP-Rule" id="MF_01368"/>
    </source>
</evidence>
<comment type="caution">
    <text evidence="6">The sequence shown here is derived from an EMBL/GenBank/DDBJ whole genome shotgun (WGS) entry which is preliminary data.</text>
</comment>
<dbReference type="GO" id="GO:0003735">
    <property type="term" value="F:structural constituent of ribosome"/>
    <property type="evidence" value="ECO:0007669"/>
    <property type="project" value="InterPro"/>
</dbReference>
<comment type="subunit">
    <text evidence="4">Part of the 50S ribosomal subunit. Contacts protein L32.</text>
</comment>
<dbReference type="InterPro" id="IPR036373">
    <property type="entry name" value="Ribosomal_bL17_sf"/>
</dbReference>
<evidence type="ECO:0000313" key="6">
    <source>
        <dbReference type="EMBL" id="OGF65295.1"/>
    </source>
</evidence>
<dbReference type="EMBL" id="MFHH01000012">
    <property type="protein sequence ID" value="OGF65295.1"/>
    <property type="molecule type" value="Genomic_DNA"/>
</dbReference>
<proteinExistence type="inferred from homology"/>
<dbReference type="GO" id="GO:0006412">
    <property type="term" value="P:translation"/>
    <property type="evidence" value="ECO:0007669"/>
    <property type="project" value="UniProtKB-UniRule"/>
</dbReference>
<dbReference type="PANTHER" id="PTHR14413:SF16">
    <property type="entry name" value="LARGE RIBOSOMAL SUBUNIT PROTEIN BL17M"/>
    <property type="match status" value="1"/>
</dbReference>
<evidence type="ECO:0000256" key="5">
    <source>
        <dbReference type="RuleBase" id="RU000660"/>
    </source>
</evidence>
<protein>
    <recommendedName>
        <fullName evidence="4">Large ribosomal subunit protein bL17</fullName>
    </recommendedName>
</protein>
<gene>
    <name evidence="4" type="primary">rplQ</name>
    <name evidence="6" type="ORF">A2Z53_01590</name>
</gene>
<dbReference type="PANTHER" id="PTHR14413">
    <property type="entry name" value="RIBOSOMAL PROTEIN L17"/>
    <property type="match status" value="1"/>
</dbReference>
<dbReference type="NCBIfam" id="TIGR00059">
    <property type="entry name" value="L17"/>
    <property type="match status" value="1"/>
</dbReference>
<name>A0A1F5VPG5_9BACT</name>
<comment type="similarity">
    <text evidence="1 4 5">Belongs to the bacterial ribosomal protein bL17 family.</text>
</comment>
<dbReference type="SUPFAM" id="SSF64263">
    <property type="entry name" value="Prokaryotic ribosomal protein L17"/>
    <property type="match status" value="1"/>
</dbReference>
<dbReference type="AlphaFoldDB" id="A0A1F5VPG5"/>
<evidence type="ECO:0000313" key="7">
    <source>
        <dbReference type="Proteomes" id="UP000177451"/>
    </source>
</evidence>